<dbReference type="EMBL" id="JACDQQ010002687">
    <property type="protein sequence ID" value="MBA0088808.1"/>
    <property type="molecule type" value="Genomic_DNA"/>
</dbReference>
<dbReference type="AlphaFoldDB" id="A0A7V8NWN3"/>
<sequence>MNQFNFYLNDARWGRMFVRLCPYFPFSARVCLNQHHWLALRMREEGIDFQQSTNAFLKCGNPARLQELADSLTARDLQQCGQKWLAAFTPFITDKERKQAGCQHRLFFAQVEYCDNLIFHRRARVEELTQRLLDLNRNIGQPKKITTIFGRKVTREYKGKLQSVIEDLDLPNPVIRSHYGHGFAKQYVRDDRLLRTEPATNNVHDYGVNKNVENLGQLRDRMSKIIDNYHNAQQDVMETFIDRGQLRKLAEPTILSNGRRIPGLKLDHPRQLAVMHSLVRFAPIAGGGKFTTADLYAPALDALGRTEAEYSLASFRYDLSKLRAKGLVERIPRSRRYRLVGKGYSICVAFLKLFEKIYAPLIAGLLQPFRGDRVLAEEKRCELDRLYQRVCDDLDALFRAVGLKLAA</sequence>
<keyword evidence="2" id="KW-1185">Reference proteome</keyword>
<name>A0A7V8NWN3_9BACT</name>
<proteinExistence type="predicted"/>
<gene>
    <name evidence="1" type="ORF">HRJ53_27790</name>
</gene>
<dbReference type="Proteomes" id="UP000567293">
    <property type="component" value="Unassembled WGS sequence"/>
</dbReference>
<evidence type="ECO:0000313" key="1">
    <source>
        <dbReference type="EMBL" id="MBA0088808.1"/>
    </source>
</evidence>
<organism evidence="1 2">
    <name type="scientific">Candidatus Acidiferrum panamense</name>
    <dbReference type="NCBI Taxonomy" id="2741543"/>
    <lineage>
        <taxon>Bacteria</taxon>
        <taxon>Pseudomonadati</taxon>
        <taxon>Acidobacteriota</taxon>
        <taxon>Terriglobia</taxon>
        <taxon>Candidatus Acidiferrales</taxon>
        <taxon>Candidatus Acidiferrum</taxon>
    </lineage>
</organism>
<reference evidence="1" key="1">
    <citation type="submission" date="2020-06" db="EMBL/GenBank/DDBJ databases">
        <title>Legume-microbial interactions unlock mineral nutrients during tropical forest succession.</title>
        <authorList>
            <person name="Epihov D.Z."/>
        </authorList>
    </citation>
    <scope>NUCLEOTIDE SEQUENCE [LARGE SCALE GENOMIC DNA]</scope>
    <source>
        <strain evidence="1">Pan2503</strain>
    </source>
</reference>
<evidence type="ECO:0000313" key="2">
    <source>
        <dbReference type="Proteomes" id="UP000567293"/>
    </source>
</evidence>
<protein>
    <submittedName>
        <fullName evidence="1">Uncharacterized protein</fullName>
    </submittedName>
</protein>
<comment type="caution">
    <text evidence="1">The sequence shown here is derived from an EMBL/GenBank/DDBJ whole genome shotgun (WGS) entry which is preliminary data.</text>
</comment>
<accession>A0A7V8NWN3</accession>